<dbReference type="RefSeq" id="WP_184660163.1">
    <property type="nucleotide sequence ID" value="NZ_CP031518.1"/>
</dbReference>
<dbReference type="InterPro" id="IPR036388">
    <property type="entry name" value="WH-like_DNA-bd_sf"/>
</dbReference>
<evidence type="ECO:0000259" key="3">
    <source>
        <dbReference type="PROSITE" id="PS51000"/>
    </source>
</evidence>
<dbReference type="InterPro" id="IPR013196">
    <property type="entry name" value="HTH_11"/>
</dbReference>
<dbReference type="PROSITE" id="PS51000">
    <property type="entry name" value="HTH_DEOR_2"/>
    <property type="match status" value="1"/>
</dbReference>
<dbReference type="PANTHER" id="PTHR34580:SF1">
    <property type="entry name" value="PROTEIN PAFC"/>
    <property type="match status" value="1"/>
</dbReference>
<dbReference type="AlphaFoldDB" id="A0A7W8GA50"/>
<dbReference type="GO" id="GO:0003677">
    <property type="term" value="F:DNA binding"/>
    <property type="evidence" value="ECO:0007669"/>
    <property type="project" value="UniProtKB-KW"/>
</dbReference>
<dbReference type="Gene3D" id="1.10.10.10">
    <property type="entry name" value="Winged helix-like DNA-binding domain superfamily/Winged helix DNA-binding domain"/>
    <property type="match status" value="1"/>
</dbReference>
<evidence type="ECO:0000256" key="1">
    <source>
        <dbReference type="ARBA" id="ARBA00023015"/>
    </source>
</evidence>
<accession>A0A7W8GA50</accession>
<protein>
    <submittedName>
        <fullName evidence="4">Putative DNA-binding transcriptional regulator YafY</fullName>
    </submittedName>
</protein>
<feature type="domain" description="HTH deoR-type" evidence="3">
    <location>
        <begin position="2"/>
        <end position="61"/>
    </location>
</feature>
<dbReference type="SUPFAM" id="SSF46785">
    <property type="entry name" value="Winged helix' DNA-binding domain"/>
    <property type="match status" value="1"/>
</dbReference>
<keyword evidence="1" id="KW-0805">Transcription regulation</keyword>
<dbReference type="InterPro" id="IPR026881">
    <property type="entry name" value="WYL_dom"/>
</dbReference>
<organism evidence="4 5">
    <name type="scientific">Treponema ruminis</name>
    <dbReference type="NCBI Taxonomy" id="744515"/>
    <lineage>
        <taxon>Bacteria</taxon>
        <taxon>Pseudomonadati</taxon>
        <taxon>Spirochaetota</taxon>
        <taxon>Spirochaetia</taxon>
        <taxon>Spirochaetales</taxon>
        <taxon>Treponemataceae</taxon>
        <taxon>Treponema</taxon>
    </lineage>
</organism>
<dbReference type="Pfam" id="PF25583">
    <property type="entry name" value="WCX"/>
    <property type="match status" value="1"/>
</dbReference>
<dbReference type="Proteomes" id="UP000518887">
    <property type="component" value="Unassembled WGS sequence"/>
</dbReference>
<dbReference type="Pfam" id="PF08279">
    <property type="entry name" value="HTH_11"/>
    <property type="match status" value="1"/>
</dbReference>
<sequence length="316" mass="36865">MKIDRLVSIIMILLEKKRISAQKLADMFEVSRRTIYRDLEAISMAGIPVSATPGPSGGIEIMSQYKIDKKVFSRDDLSALLLGLNSLPKTLRSSEVEHTLAKLKSLVPEDQAEDIEIRTSHVLIDLSPWFGERNVNHNLEIIKAALEESRLISFTYIDGHSTKSERKAEVYQLVLKGRDWYVQTFCLTKNDFRLFRLSRMAELTLLDEKFLPRKYQKPVLDFEETAKKLQTFIKLRVHKSILDRLLEFCDFDCIKADGAEYYLAEYPFIERDYYYDMLLSFGDKCECMEPPHVREELKKRIERLGRVYGIRKSRTC</sequence>
<comment type="caution">
    <text evidence="4">The sequence shown here is derived from an EMBL/GenBank/DDBJ whole genome shotgun (WGS) entry which is preliminary data.</text>
</comment>
<dbReference type="InterPro" id="IPR051534">
    <property type="entry name" value="CBASS_pafABC_assoc_protein"/>
</dbReference>
<dbReference type="GO" id="GO:0003700">
    <property type="term" value="F:DNA-binding transcription factor activity"/>
    <property type="evidence" value="ECO:0007669"/>
    <property type="project" value="InterPro"/>
</dbReference>
<dbReference type="PANTHER" id="PTHR34580">
    <property type="match status" value="1"/>
</dbReference>
<reference evidence="4 5" key="1">
    <citation type="submission" date="2020-08" db="EMBL/GenBank/DDBJ databases">
        <title>Genomic Encyclopedia of Type Strains, Phase IV (KMG-IV): sequencing the most valuable type-strain genomes for metagenomic binning, comparative biology and taxonomic classification.</title>
        <authorList>
            <person name="Goeker M."/>
        </authorList>
    </citation>
    <scope>NUCLEOTIDE SEQUENCE [LARGE SCALE GENOMIC DNA]</scope>
    <source>
        <strain evidence="4 5">DSM 103462</strain>
    </source>
</reference>
<evidence type="ECO:0000313" key="4">
    <source>
        <dbReference type="EMBL" id="MBB5226674.1"/>
    </source>
</evidence>
<keyword evidence="2" id="KW-0804">Transcription</keyword>
<gene>
    <name evidence="4" type="ORF">HNP76_002055</name>
</gene>
<proteinExistence type="predicted"/>
<evidence type="ECO:0000313" key="5">
    <source>
        <dbReference type="Proteomes" id="UP000518887"/>
    </source>
</evidence>
<name>A0A7W8GA50_9SPIR</name>
<evidence type="ECO:0000256" key="2">
    <source>
        <dbReference type="ARBA" id="ARBA00023163"/>
    </source>
</evidence>
<dbReference type="PROSITE" id="PS52050">
    <property type="entry name" value="WYL"/>
    <property type="match status" value="1"/>
</dbReference>
<keyword evidence="4" id="KW-0238">DNA-binding</keyword>
<dbReference type="InterPro" id="IPR028349">
    <property type="entry name" value="PafC-like"/>
</dbReference>
<dbReference type="InterPro" id="IPR057727">
    <property type="entry name" value="WCX_dom"/>
</dbReference>
<dbReference type="InterPro" id="IPR036390">
    <property type="entry name" value="WH_DNA-bd_sf"/>
</dbReference>
<dbReference type="InterPro" id="IPR001034">
    <property type="entry name" value="DeoR_HTH"/>
</dbReference>
<keyword evidence="5" id="KW-1185">Reference proteome</keyword>
<dbReference type="EMBL" id="JACHFQ010000006">
    <property type="protein sequence ID" value="MBB5226674.1"/>
    <property type="molecule type" value="Genomic_DNA"/>
</dbReference>
<dbReference type="Pfam" id="PF13280">
    <property type="entry name" value="WYL"/>
    <property type="match status" value="1"/>
</dbReference>
<dbReference type="PIRSF" id="PIRSF016838">
    <property type="entry name" value="PafC"/>
    <property type="match status" value="1"/>
</dbReference>